<name>A0A511H4G0_9BACT</name>
<dbReference type="AlphaFoldDB" id="A0A511H4G0"/>
<reference evidence="1 2" key="1">
    <citation type="submission" date="2019-07" db="EMBL/GenBank/DDBJ databases">
        <title>Whole genome shotgun sequence of Myxococcus virescens NBRC 100334.</title>
        <authorList>
            <person name="Hosoyama A."/>
            <person name="Uohara A."/>
            <person name="Ohji S."/>
            <person name="Ichikawa N."/>
        </authorList>
    </citation>
    <scope>NUCLEOTIDE SEQUENCE [LARGE SCALE GENOMIC DNA]</scope>
    <source>
        <strain evidence="1 2">NBRC 100334</strain>
    </source>
</reference>
<proteinExistence type="predicted"/>
<gene>
    <name evidence="1" type="ORF">MVI01_01740</name>
</gene>
<accession>A0A511H4G0</accession>
<dbReference type="AntiFam" id="ANF00178">
    <property type="entry name" value="Shadow ORF (opposite dhbF)"/>
</dbReference>
<evidence type="ECO:0000313" key="1">
    <source>
        <dbReference type="EMBL" id="GEL68390.1"/>
    </source>
</evidence>
<organism evidence="1 2">
    <name type="scientific">Myxococcus virescens</name>
    <dbReference type="NCBI Taxonomy" id="83456"/>
    <lineage>
        <taxon>Bacteria</taxon>
        <taxon>Pseudomonadati</taxon>
        <taxon>Myxococcota</taxon>
        <taxon>Myxococcia</taxon>
        <taxon>Myxococcales</taxon>
        <taxon>Cystobacterineae</taxon>
        <taxon>Myxococcaceae</taxon>
        <taxon>Myxococcus</taxon>
    </lineage>
</organism>
<dbReference type="Proteomes" id="UP000321224">
    <property type="component" value="Unassembled WGS sequence"/>
</dbReference>
<sequence length="358" mass="40595">MPLGRREQRQRVQAQLRVGRDAREQRLEVPREALHGRAVEEVTVVLDEAAQAVRGLLEVQRHVELRRPRLQVQLLDGDAGQGQRLARHALEVERGLEQRRVGQVAGGLHCLHQLLERDVLVRIGAQRRLPHALEQLAEGRVAGQVRAQHQRVDEEADEALRLDPTAAVLRRADQDVRLVRVARQQGLERGQHRHEEGGVLTLAHLLERLHQRGRQVEGQGVPALRLDGGARTVRGELQHGRARELLLPVRHVRVERAFCRHPLALPLRVVRVLDGQLGQLRLSLGDERAVELRHLVDEDAQRRPVRDDVVHRQHQDVVGVRQPQQPRAQQRALHQVEGLANLLGGEPPCFRLAPVPRQ</sequence>
<dbReference type="EMBL" id="BJVY01000001">
    <property type="protein sequence ID" value="GEL68390.1"/>
    <property type="molecule type" value="Genomic_DNA"/>
</dbReference>
<protein>
    <submittedName>
        <fullName evidence="1">Uncharacterized protein</fullName>
    </submittedName>
</protein>
<evidence type="ECO:0000313" key="2">
    <source>
        <dbReference type="Proteomes" id="UP000321224"/>
    </source>
</evidence>
<comment type="caution">
    <text evidence="1">The sequence shown here is derived from an EMBL/GenBank/DDBJ whole genome shotgun (WGS) entry which is preliminary data.</text>
</comment>